<evidence type="ECO:0000256" key="1">
    <source>
        <dbReference type="SAM" id="MobiDB-lite"/>
    </source>
</evidence>
<feature type="region of interest" description="Disordered" evidence="1">
    <location>
        <begin position="1"/>
        <end position="60"/>
    </location>
</feature>
<evidence type="ECO:0000313" key="3">
    <source>
        <dbReference type="Proteomes" id="UP001437256"/>
    </source>
</evidence>
<name>A0ABR2ZH86_9AGAR</name>
<dbReference type="Proteomes" id="UP001437256">
    <property type="component" value="Unassembled WGS sequence"/>
</dbReference>
<sequence>MVQRTPINVLNAHSSTQPRVGLDGDGELSRQGGVKRKQADEEKRGDDPTRESTELAKSKRVRPTDYLSAMPHDMIFERCRAGEAETVVFALATRLCPECFRETTVSKADLLSMSDHALGITKRGKAKRVMGLVHSGTCRATFCLAEEFAIRCGMCNSSLISSHPVKMARNNCLTFSHERKIVVKEKMYYAKCAKRLAEYEAPLESRRYEDGKRRILDLGHNEVDFLSVRQIFRGTNPPTEQEWRSKEASVQGLIRHTRLRGASQTENPVVHRRYTMFAEVCERIGLSLQPIETRDLPAPSDIIEEISLDKSVSRPIVAPDNVSVTQGDFENLREEILQMMCQIRREIQQRLSDFYNQGPVLAGDKAIYSSFGLTLLRPSESLYSAGSPEVFEAFSRLSAMGFDPFS</sequence>
<evidence type="ECO:0000313" key="2">
    <source>
        <dbReference type="EMBL" id="KAL0060956.1"/>
    </source>
</evidence>
<gene>
    <name evidence="2" type="ORF">AAF712_012252</name>
</gene>
<keyword evidence="3" id="KW-1185">Reference proteome</keyword>
<comment type="caution">
    <text evidence="2">The sequence shown here is derived from an EMBL/GenBank/DDBJ whole genome shotgun (WGS) entry which is preliminary data.</text>
</comment>
<feature type="compositionally biased region" description="Polar residues" evidence="1">
    <location>
        <begin position="1"/>
        <end position="18"/>
    </location>
</feature>
<protein>
    <submittedName>
        <fullName evidence="2">Uncharacterized protein</fullName>
    </submittedName>
</protein>
<organism evidence="2 3">
    <name type="scientific">Marasmius tenuissimus</name>
    <dbReference type="NCBI Taxonomy" id="585030"/>
    <lineage>
        <taxon>Eukaryota</taxon>
        <taxon>Fungi</taxon>
        <taxon>Dikarya</taxon>
        <taxon>Basidiomycota</taxon>
        <taxon>Agaricomycotina</taxon>
        <taxon>Agaricomycetes</taxon>
        <taxon>Agaricomycetidae</taxon>
        <taxon>Agaricales</taxon>
        <taxon>Marasmiineae</taxon>
        <taxon>Marasmiaceae</taxon>
        <taxon>Marasmius</taxon>
    </lineage>
</organism>
<reference evidence="2 3" key="1">
    <citation type="submission" date="2024-05" db="EMBL/GenBank/DDBJ databases">
        <title>A draft genome resource for the thread blight pathogen Marasmius tenuissimus strain MS-2.</title>
        <authorList>
            <person name="Yulfo-Soto G.E."/>
            <person name="Baruah I.K."/>
            <person name="Amoako-Attah I."/>
            <person name="Bukari Y."/>
            <person name="Meinhardt L.W."/>
            <person name="Bailey B.A."/>
            <person name="Cohen S.P."/>
        </authorList>
    </citation>
    <scope>NUCLEOTIDE SEQUENCE [LARGE SCALE GENOMIC DNA]</scope>
    <source>
        <strain evidence="2 3">MS-2</strain>
    </source>
</reference>
<proteinExistence type="predicted"/>
<dbReference type="EMBL" id="JBBXMP010000155">
    <property type="protein sequence ID" value="KAL0060956.1"/>
    <property type="molecule type" value="Genomic_DNA"/>
</dbReference>
<accession>A0ABR2ZH86</accession>
<feature type="compositionally biased region" description="Basic and acidic residues" evidence="1">
    <location>
        <begin position="37"/>
        <end position="57"/>
    </location>
</feature>